<dbReference type="Pfam" id="PF03641">
    <property type="entry name" value="Lysine_decarbox"/>
    <property type="match status" value="1"/>
</dbReference>
<gene>
    <name evidence="1" type="ORF">S01H4_62578</name>
</gene>
<reference evidence="1" key="1">
    <citation type="journal article" date="2014" name="Front. Microbiol.">
        <title>High frequency of phylogenetically diverse reductive dehalogenase-homologous genes in deep subseafloor sedimentary metagenomes.</title>
        <authorList>
            <person name="Kawai M."/>
            <person name="Futagami T."/>
            <person name="Toyoda A."/>
            <person name="Takaki Y."/>
            <person name="Nishi S."/>
            <person name="Hori S."/>
            <person name="Arai W."/>
            <person name="Tsubouchi T."/>
            <person name="Morono Y."/>
            <person name="Uchiyama I."/>
            <person name="Ito T."/>
            <person name="Fujiyama A."/>
            <person name="Inagaki F."/>
            <person name="Takami H."/>
        </authorList>
    </citation>
    <scope>NUCLEOTIDE SEQUENCE</scope>
    <source>
        <strain evidence="1">Expedition CK06-06</strain>
    </source>
</reference>
<dbReference type="EMBL" id="BART01037385">
    <property type="protein sequence ID" value="GAH07142.1"/>
    <property type="molecule type" value="Genomic_DNA"/>
</dbReference>
<accession>X1CHM5</accession>
<evidence type="ECO:0008006" key="2">
    <source>
        <dbReference type="Google" id="ProtNLM"/>
    </source>
</evidence>
<dbReference type="InterPro" id="IPR031100">
    <property type="entry name" value="LOG_fam"/>
</dbReference>
<dbReference type="Gene3D" id="3.40.50.450">
    <property type="match status" value="1"/>
</dbReference>
<sequence length="84" mass="9462">SVGGLGSLEELGITLCNMKLSILEQVPVILFDTEGRPGYWNGIDSQIKEMITRGRAPDWIQDNIVITDDPKNVIDAYRNRLQLF</sequence>
<dbReference type="SUPFAM" id="SSF102405">
    <property type="entry name" value="MCP/YpsA-like"/>
    <property type="match status" value="1"/>
</dbReference>
<name>X1CHM5_9ZZZZ</name>
<evidence type="ECO:0000313" key="1">
    <source>
        <dbReference type="EMBL" id="GAH07142.1"/>
    </source>
</evidence>
<protein>
    <recommendedName>
        <fullName evidence="2">AMP nucleosidase</fullName>
    </recommendedName>
</protein>
<proteinExistence type="predicted"/>
<organism evidence="1">
    <name type="scientific">marine sediment metagenome</name>
    <dbReference type="NCBI Taxonomy" id="412755"/>
    <lineage>
        <taxon>unclassified sequences</taxon>
        <taxon>metagenomes</taxon>
        <taxon>ecological metagenomes</taxon>
    </lineage>
</organism>
<feature type="non-terminal residue" evidence="1">
    <location>
        <position position="1"/>
    </location>
</feature>
<dbReference type="AlphaFoldDB" id="X1CHM5"/>
<comment type="caution">
    <text evidence="1">The sequence shown here is derived from an EMBL/GenBank/DDBJ whole genome shotgun (WGS) entry which is preliminary data.</text>
</comment>